<sequence>MHQQDLTLMKTLCRAASIPHQQKTAYAQHIDSSAFLQARNKSLCYALKQSSSNNYGQLSHHLNINIKYHNQDMIQG</sequence>
<evidence type="ECO:0000313" key="1">
    <source>
        <dbReference type="EMBL" id="CAD8184710.1"/>
    </source>
</evidence>
<evidence type="ECO:0000313" key="2">
    <source>
        <dbReference type="Proteomes" id="UP000683925"/>
    </source>
</evidence>
<dbReference type="AlphaFoldDB" id="A0A8S1W5Y4"/>
<dbReference type="Proteomes" id="UP000683925">
    <property type="component" value="Unassembled WGS sequence"/>
</dbReference>
<keyword evidence="2" id="KW-1185">Reference proteome</keyword>
<gene>
    <name evidence="1" type="ORF">POCTA_138.1.T0840014</name>
</gene>
<reference evidence="1" key="1">
    <citation type="submission" date="2021-01" db="EMBL/GenBank/DDBJ databases">
        <authorList>
            <consortium name="Genoscope - CEA"/>
            <person name="William W."/>
        </authorList>
    </citation>
    <scope>NUCLEOTIDE SEQUENCE</scope>
</reference>
<proteinExistence type="predicted"/>
<accession>A0A8S1W5Y4</accession>
<dbReference type="EMBL" id="CAJJDP010000083">
    <property type="protein sequence ID" value="CAD8184710.1"/>
    <property type="molecule type" value="Genomic_DNA"/>
</dbReference>
<name>A0A8S1W5Y4_PAROT</name>
<organism evidence="1 2">
    <name type="scientific">Paramecium octaurelia</name>
    <dbReference type="NCBI Taxonomy" id="43137"/>
    <lineage>
        <taxon>Eukaryota</taxon>
        <taxon>Sar</taxon>
        <taxon>Alveolata</taxon>
        <taxon>Ciliophora</taxon>
        <taxon>Intramacronucleata</taxon>
        <taxon>Oligohymenophorea</taxon>
        <taxon>Peniculida</taxon>
        <taxon>Parameciidae</taxon>
        <taxon>Paramecium</taxon>
    </lineage>
</organism>
<protein>
    <submittedName>
        <fullName evidence="1">Uncharacterized protein</fullName>
    </submittedName>
</protein>
<comment type="caution">
    <text evidence="1">The sequence shown here is derived from an EMBL/GenBank/DDBJ whole genome shotgun (WGS) entry which is preliminary data.</text>
</comment>